<keyword evidence="2" id="KW-1133">Transmembrane helix</keyword>
<feature type="compositionally biased region" description="Low complexity" evidence="1">
    <location>
        <begin position="102"/>
        <end position="112"/>
    </location>
</feature>
<dbReference type="EMBL" id="FNBE01000012">
    <property type="protein sequence ID" value="SDG53361.1"/>
    <property type="molecule type" value="Genomic_DNA"/>
</dbReference>
<name>A0A1G7V1H0_PSEOR</name>
<feature type="compositionally biased region" description="Basic and acidic residues" evidence="1">
    <location>
        <begin position="1"/>
        <end position="11"/>
    </location>
</feature>
<organism evidence="3 4">
    <name type="scientific">Pseudonocardia oroxyli</name>
    <dbReference type="NCBI Taxonomy" id="366584"/>
    <lineage>
        <taxon>Bacteria</taxon>
        <taxon>Bacillati</taxon>
        <taxon>Actinomycetota</taxon>
        <taxon>Actinomycetes</taxon>
        <taxon>Pseudonocardiales</taxon>
        <taxon>Pseudonocardiaceae</taxon>
        <taxon>Pseudonocardia</taxon>
    </lineage>
</organism>
<evidence type="ECO:0000313" key="3">
    <source>
        <dbReference type="EMBL" id="SDG53361.1"/>
    </source>
</evidence>
<dbReference type="Proteomes" id="UP000198967">
    <property type="component" value="Unassembled WGS sequence"/>
</dbReference>
<keyword evidence="2" id="KW-0812">Transmembrane</keyword>
<dbReference type="AlphaFoldDB" id="A0A1G7V1H0"/>
<dbReference type="STRING" id="366584.SAMN05216377_112222"/>
<feature type="region of interest" description="Disordered" evidence="1">
    <location>
        <begin position="1"/>
        <end position="68"/>
    </location>
</feature>
<reference evidence="3 4" key="1">
    <citation type="submission" date="2016-10" db="EMBL/GenBank/DDBJ databases">
        <authorList>
            <person name="de Groot N.N."/>
        </authorList>
    </citation>
    <scope>NUCLEOTIDE SEQUENCE [LARGE SCALE GENOMIC DNA]</scope>
    <source>
        <strain evidence="3 4">CGMCC 4.3143</strain>
    </source>
</reference>
<keyword evidence="4" id="KW-1185">Reference proteome</keyword>
<evidence type="ECO:0000256" key="1">
    <source>
        <dbReference type="SAM" id="MobiDB-lite"/>
    </source>
</evidence>
<feature type="transmembrane region" description="Helical" evidence="2">
    <location>
        <begin position="70"/>
        <end position="94"/>
    </location>
</feature>
<evidence type="ECO:0000313" key="4">
    <source>
        <dbReference type="Proteomes" id="UP000198967"/>
    </source>
</evidence>
<feature type="region of interest" description="Disordered" evidence="1">
    <location>
        <begin position="93"/>
        <end position="112"/>
    </location>
</feature>
<gene>
    <name evidence="3" type="ORF">SAMN05216377_112222</name>
</gene>
<proteinExistence type="predicted"/>
<protein>
    <submittedName>
        <fullName evidence="3">Uncharacterized protein</fullName>
    </submittedName>
</protein>
<keyword evidence="2" id="KW-0472">Membrane</keyword>
<accession>A0A1G7V1H0</accession>
<dbReference type="RefSeq" id="WP_093086792.1">
    <property type="nucleotide sequence ID" value="NZ_FNBE01000012.1"/>
</dbReference>
<sequence length="112" mass="11324">MSSRPPSDRAPNRTTGASRGRPRPAAEPATVPFVVVPRQRSAPPPVGRPTKLVVPGQRGPQPRKGSRRPVLVIGACVAAALIGLTAVTGLVSALSSPPPVVAPTSATTTTAP</sequence>
<evidence type="ECO:0000256" key="2">
    <source>
        <dbReference type="SAM" id="Phobius"/>
    </source>
</evidence>